<keyword evidence="3" id="KW-1185">Reference proteome</keyword>
<reference evidence="2 3" key="1">
    <citation type="journal article" date="2015" name="Genome Biol. Evol.">
        <title>Comparative Genomics of a Bacterivorous Green Alga Reveals Evolutionary Causalities and Consequences of Phago-Mixotrophic Mode of Nutrition.</title>
        <authorList>
            <person name="Burns J.A."/>
            <person name="Paasch A."/>
            <person name="Narechania A."/>
            <person name="Kim E."/>
        </authorList>
    </citation>
    <scope>NUCLEOTIDE SEQUENCE [LARGE SCALE GENOMIC DNA]</scope>
    <source>
        <strain evidence="2 3">PLY_AMNH</strain>
    </source>
</reference>
<dbReference type="AlphaFoldDB" id="A0AAE0KSV7"/>
<accession>A0AAE0KSV7</accession>
<evidence type="ECO:0000256" key="1">
    <source>
        <dbReference type="SAM" id="MobiDB-lite"/>
    </source>
</evidence>
<dbReference type="Proteomes" id="UP001190700">
    <property type="component" value="Unassembled WGS sequence"/>
</dbReference>
<evidence type="ECO:0000313" key="2">
    <source>
        <dbReference type="EMBL" id="KAK3259473.1"/>
    </source>
</evidence>
<protein>
    <submittedName>
        <fullName evidence="2">Uncharacterized protein</fullName>
    </submittedName>
</protein>
<organism evidence="2 3">
    <name type="scientific">Cymbomonas tetramitiformis</name>
    <dbReference type="NCBI Taxonomy" id="36881"/>
    <lineage>
        <taxon>Eukaryota</taxon>
        <taxon>Viridiplantae</taxon>
        <taxon>Chlorophyta</taxon>
        <taxon>Pyramimonadophyceae</taxon>
        <taxon>Pyramimonadales</taxon>
        <taxon>Pyramimonadaceae</taxon>
        <taxon>Cymbomonas</taxon>
    </lineage>
</organism>
<comment type="caution">
    <text evidence="2">The sequence shown here is derived from an EMBL/GenBank/DDBJ whole genome shotgun (WGS) entry which is preliminary data.</text>
</comment>
<evidence type="ECO:0000313" key="3">
    <source>
        <dbReference type="Proteomes" id="UP001190700"/>
    </source>
</evidence>
<dbReference type="EMBL" id="LGRX02018704">
    <property type="protein sequence ID" value="KAK3259473.1"/>
    <property type="molecule type" value="Genomic_DNA"/>
</dbReference>
<name>A0AAE0KSV7_9CHLO</name>
<sequence length="183" mass="20203">MTAAIQEPLVCLAESARAKWKAWGAYGATLLEAVEFDSLMQVRQIAGAMTRDCSTRNLVGVQLRIRSLEDKWVKNALTQAEFADGRELMKIVREGAANWLPQREISAVRPDKVTSINGVSRKRPAGPPVEAAASKNAHPVSEGRPERALVRIFRESNEVDFVPSKLHVTRAGANDPTMLWSKI</sequence>
<proteinExistence type="predicted"/>
<gene>
    <name evidence="2" type="ORF">CYMTET_31526</name>
</gene>
<feature type="region of interest" description="Disordered" evidence="1">
    <location>
        <begin position="117"/>
        <end position="144"/>
    </location>
</feature>